<dbReference type="Gene3D" id="1.20.1740.10">
    <property type="entry name" value="Amino acid/polyamine transporter I"/>
    <property type="match status" value="1"/>
</dbReference>
<evidence type="ECO:0000256" key="3">
    <source>
        <dbReference type="ARBA" id="ARBA00022692"/>
    </source>
</evidence>
<evidence type="ECO:0000313" key="8">
    <source>
        <dbReference type="Proteomes" id="UP000277582"/>
    </source>
</evidence>
<evidence type="ECO:0000256" key="6">
    <source>
        <dbReference type="SAM" id="Phobius"/>
    </source>
</evidence>
<dbReference type="Proteomes" id="UP000277582">
    <property type="component" value="Unassembled WGS sequence"/>
</dbReference>
<keyword evidence="3 6" id="KW-0812">Transmembrane</keyword>
<accession>A0A429GW31</accession>
<sequence length="536" mass="60002">MEEVPSVFVRKSSGLVREVYPKDSFIYNVYFTAYFTALVFVYLIALYVVPAEALIPGLILSTFLFVFQVLVYSLMSIAMPRSGGDYVIISRALHPFMGFLSSWNWFIWLAFWFAFGGYTFSSVALSTMFLTLGLVTGNSSLVSIGDVLAEPIPALIIGTLIMLAFLAMTSFGLNKFIKVQLVTFIIGFIGILIGAIYLALCDPRIYAENLNRLISQYTGTSDSYNAIINAAKGLGWGPERIYGYTVEHLIKVLPAAYLAVPWTMGTVFIAGEISQPKKSQLIGGIGGLAFIGGLTVILAFLLEKAMGIEFFSAFSYLYYNPPQNLSIPIKPYFNTLAFLIIQNPLLNIWANLGFIFLGWMYMAQNLLNDSRLLFAWSFDRLIPEKFADVSERFKSPIYALLTVFIIAEIFLFIIIFVPELQVISSIMALSFSVIIMSLTAIFFPYRRRDLFERSTINWKVAGVPVISLLGLASLIVNLISNYYWITDPNYGAINDISIIAMLLVIVVGILIYLFGIYRLKRKGIEPSKIYTELPPV</sequence>
<dbReference type="PANTHER" id="PTHR42770:SF7">
    <property type="entry name" value="MEMBRANE PROTEIN"/>
    <property type="match status" value="1"/>
</dbReference>
<feature type="transmembrane region" description="Helical" evidence="6">
    <location>
        <begin position="25"/>
        <end position="48"/>
    </location>
</feature>
<dbReference type="AlphaFoldDB" id="A0A429GW31"/>
<evidence type="ECO:0000313" key="7">
    <source>
        <dbReference type="EMBL" id="RSN78064.1"/>
    </source>
</evidence>
<proteinExistence type="predicted"/>
<keyword evidence="5 6" id="KW-0472">Membrane</keyword>
<dbReference type="Pfam" id="PF13520">
    <property type="entry name" value="AA_permease_2"/>
    <property type="match status" value="1"/>
</dbReference>
<feature type="transmembrane region" description="Helical" evidence="6">
    <location>
        <begin position="105"/>
        <end position="132"/>
    </location>
</feature>
<keyword evidence="2" id="KW-1003">Cell membrane</keyword>
<dbReference type="EMBL" id="RCOS01000025">
    <property type="protein sequence ID" value="RSN78064.1"/>
    <property type="molecule type" value="Genomic_DNA"/>
</dbReference>
<dbReference type="PIRSF" id="PIRSF006060">
    <property type="entry name" value="AA_transporter"/>
    <property type="match status" value="1"/>
</dbReference>
<feature type="transmembrane region" description="Helical" evidence="6">
    <location>
        <begin position="465"/>
        <end position="484"/>
    </location>
</feature>
<evidence type="ECO:0000256" key="5">
    <source>
        <dbReference type="ARBA" id="ARBA00023136"/>
    </source>
</evidence>
<evidence type="ECO:0000256" key="1">
    <source>
        <dbReference type="ARBA" id="ARBA00004651"/>
    </source>
</evidence>
<dbReference type="OrthoDB" id="43026at2157"/>
<dbReference type="InterPro" id="IPR002293">
    <property type="entry name" value="AA/rel_permease1"/>
</dbReference>
<dbReference type="PANTHER" id="PTHR42770">
    <property type="entry name" value="AMINO ACID TRANSPORTER-RELATED"/>
    <property type="match status" value="1"/>
</dbReference>
<comment type="subcellular location">
    <subcellularLocation>
        <location evidence="1">Cell membrane</location>
        <topology evidence="1">Multi-pass membrane protein</topology>
    </subcellularLocation>
</comment>
<feature type="transmembrane region" description="Helical" evidence="6">
    <location>
        <begin position="249"/>
        <end position="269"/>
    </location>
</feature>
<dbReference type="GO" id="GO:0022857">
    <property type="term" value="F:transmembrane transporter activity"/>
    <property type="evidence" value="ECO:0007669"/>
    <property type="project" value="InterPro"/>
</dbReference>
<dbReference type="GO" id="GO:0005886">
    <property type="term" value="C:plasma membrane"/>
    <property type="evidence" value="ECO:0007669"/>
    <property type="project" value="UniProtKB-SubCell"/>
</dbReference>
<feature type="transmembrane region" description="Helical" evidence="6">
    <location>
        <begin position="397"/>
        <end position="417"/>
    </location>
</feature>
<feature type="transmembrane region" description="Helical" evidence="6">
    <location>
        <begin position="181"/>
        <end position="200"/>
    </location>
</feature>
<reference evidence="7 8" key="1">
    <citation type="submission" date="2018-10" db="EMBL/GenBank/DDBJ databases">
        <title>Co-occurring genomic capacity for anaerobic methane metabolism and dissimilatory sulfite reduction discovered in the Korarchaeota.</title>
        <authorList>
            <person name="Mckay L.J."/>
            <person name="Dlakic M."/>
            <person name="Fields M.W."/>
            <person name="Delmont T.O."/>
            <person name="Eren A.M."/>
            <person name="Jay Z.J."/>
            <person name="Klingelsmith K.B."/>
            <person name="Rusch D.B."/>
            <person name="Inskeep W.P."/>
        </authorList>
    </citation>
    <scope>NUCLEOTIDE SEQUENCE [LARGE SCALE GENOMIC DNA]</scope>
    <source>
        <strain evidence="7 8">MDKW</strain>
    </source>
</reference>
<feature type="transmembrane region" description="Helical" evidence="6">
    <location>
        <begin position="281"/>
        <end position="302"/>
    </location>
</feature>
<dbReference type="InterPro" id="IPR050367">
    <property type="entry name" value="APC_superfamily"/>
</dbReference>
<name>A0A429GW31_9CREN</name>
<feature type="transmembrane region" description="Helical" evidence="6">
    <location>
        <begin position="336"/>
        <end position="361"/>
    </location>
</feature>
<gene>
    <name evidence="7" type="ORF">D6D85_01590</name>
</gene>
<feature type="transmembrane region" description="Helical" evidence="6">
    <location>
        <begin position="496"/>
        <end position="517"/>
    </location>
</feature>
<feature type="transmembrane region" description="Helical" evidence="6">
    <location>
        <begin position="423"/>
        <end position="445"/>
    </location>
</feature>
<organism evidence="7 8">
    <name type="scientific">Candidatus Methanodesulfokora washburnensis</name>
    <dbReference type="NCBI Taxonomy" id="2478471"/>
    <lineage>
        <taxon>Archaea</taxon>
        <taxon>Thermoproteota</taxon>
        <taxon>Candidatus Korarchaeia</taxon>
        <taxon>Candidatus Korarchaeia incertae sedis</taxon>
        <taxon>Candidatus Methanodesulfokora</taxon>
    </lineage>
</organism>
<comment type="caution">
    <text evidence="7">The sequence shown here is derived from an EMBL/GenBank/DDBJ whole genome shotgun (WGS) entry which is preliminary data.</text>
</comment>
<keyword evidence="4 6" id="KW-1133">Transmembrane helix</keyword>
<protein>
    <submittedName>
        <fullName evidence="7">APC family permease</fullName>
    </submittedName>
</protein>
<evidence type="ECO:0000256" key="4">
    <source>
        <dbReference type="ARBA" id="ARBA00022989"/>
    </source>
</evidence>
<dbReference type="RefSeq" id="WP_125670316.1">
    <property type="nucleotide sequence ID" value="NZ_RCOS01000025.1"/>
</dbReference>
<evidence type="ECO:0000256" key="2">
    <source>
        <dbReference type="ARBA" id="ARBA00022475"/>
    </source>
</evidence>
<keyword evidence="8" id="KW-1185">Reference proteome</keyword>
<feature type="transmembrane region" description="Helical" evidence="6">
    <location>
        <begin position="54"/>
        <end position="75"/>
    </location>
</feature>
<feature type="transmembrane region" description="Helical" evidence="6">
    <location>
        <begin position="152"/>
        <end position="174"/>
    </location>
</feature>